<dbReference type="InterPro" id="IPR033898">
    <property type="entry name" value="RNAP_AC19"/>
</dbReference>
<keyword evidence="2" id="KW-0804">Transcription</keyword>
<dbReference type="HAMAP" id="MF_00261">
    <property type="entry name" value="RNApol_arch_Rpo11"/>
    <property type="match status" value="1"/>
</dbReference>
<sequence length="199" mass="23029">MHHKPINKKKLMQEFSRLKKILKGKMERLKKRHEHHVGMQLRKLPLVSLCRRHSVDLCDYSRYMSPELCVFIRTNSLYMTYPLPLGPLVTTVKTNKSKEFLRQLAGDEKSEKSRTFVFSEGGHTVGNALRSIVSRYPEVLFCGYTVPHPAEANMHFRIQTSGVRAVDVLRRGIEDLEKLCDHTINTFQFLAEHHIGNAD</sequence>
<dbReference type="EMBL" id="OE842868">
    <property type="protein sequence ID" value="CAD7601639.1"/>
    <property type="molecule type" value="Genomic_DNA"/>
</dbReference>
<evidence type="ECO:0000256" key="3">
    <source>
        <dbReference type="ARBA" id="ARBA00025751"/>
    </source>
</evidence>
<gene>
    <name evidence="5" type="ORF">TGEB3V08_LOCUS8026</name>
</gene>
<accession>A0A7R9K364</accession>
<dbReference type="InterPro" id="IPR036603">
    <property type="entry name" value="RBP11-like"/>
</dbReference>
<evidence type="ECO:0000313" key="5">
    <source>
        <dbReference type="EMBL" id="CAD7601639.1"/>
    </source>
</evidence>
<evidence type="ECO:0000259" key="4">
    <source>
        <dbReference type="Pfam" id="PF13656"/>
    </source>
</evidence>
<dbReference type="GO" id="GO:0005736">
    <property type="term" value="C:RNA polymerase I complex"/>
    <property type="evidence" value="ECO:0007669"/>
    <property type="project" value="TreeGrafter"/>
</dbReference>
<dbReference type="CDD" id="cd07029">
    <property type="entry name" value="RNAP_I_III_AC19"/>
    <property type="match status" value="1"/>
</dbReference>
<dbReference type="PANTHER" id="PTHR13946:SF28">
    <property type="entry name" value="DNA-DIRECTED RNA POLYMERASES I AND III SUBUNIT RPAC2"/>
    <property type="match status" value="1"/>
</dbReference>
<dbReference type="GO" id="GO:0006383">
    <property type="term" value="P:transcription by RNA polymerase III"/>
    <property type="evidence" value="ECO:0007669"/>
    <property type="project" value="TreeGrafter"/>
</dbReference>
<organism evidence="5">
    <name type="scientific">Timema genevievae</name>
    <name type="common">Walking stick</name>
    <dbReference type="NCBI Taxonomy" id="629358"/>
    <lineage>
        <taxon>Eukaryota</taxon>
        <taxon>Metazoa</taxon>
        <taxon>Ecdysozoa</taxon>
        <taxon>Arthropoda</taxon>
        <taxon>Hexapoda</taxon>
        <taxon>Insecta</taxon>
        <taxon>Pterygota</taxon>
        <taxon>Neoptera</taxon>
        <taxon>Polyneoptera</taxon>
        <taxon>Phasmatodea</taxon>
        <taxon>Timematodea</taxon>
        <taxon>Timematoidea</taxon>
        <taxon>Timematidae</taxon>
        <taxon>Timema</taxon>
    </lineage>
</organism>
<dbReference type="InterPro" id="IPR009025">
    <property type="entry name" value="RBP11-like_dimer"/>
</dbReference>
<reference evidence="5" key="1">
    <citation type="submission" date="2020-11" db="EMBL/GenBank/DDBJ databases">
        <authorList>
            <person name="Tran Van P."/>
        </authorList>
    </citation>
    <scope>NUCLEOTIDE SEQUENCE</scope>
</reference>
<proteinExistence type="inferred from homology"/>
<dbReference type="Pfam" id="PF13656">
    <property type="entry name" value="RNA_pol_L_2"/>
    <property type="match status" value="1"/>
</dbReference>
<dbReference type="GO" id="GO:0046983">
    <property type="term" value="F:protein dimerization activity"/>
    <property type="evidence" value="ECO:0007669"/>
    <property type="project" value="InterPro"/>
</dbReference>
<comment type="similarity">
    <text evidence="3">Belongs to the archaeal Rpo11/eukaryotic RPB11/RPC19 RNA polymerase subunit family.</text>
</comment>
<keyword evidence="1" id="KW-0240">DNA-directed RNA polymerase</keyword>
<dbReference type="GO" id="GO:0006362">
    <property type="term" value="P:transcription elongation by RNA polymerase I"/>
    <property type="evidence" value="ECO:0007669"/>
    <property type="project" value="TreeGrafter"/>
</dbReference>
<protein>
    <recommendedName>
        <fullName evidence="4">DNA-directed RNA polymerase RBP11-like dimerisation domain-containing protein</fullName>
    </recommendedName>
</protein>
<dbReference type="AlphaFoldDB" id="A0A7R9K364"/>
<dbReference type="GO" id="GO:0005666">
    <property type="term" value="C:RNA polymerase III complex"/>
    <property type="evidence" value="ECO:0007669"/>
    <property type="project" value="TreeGrafter"/>
</dbReference>
<evidence type="ECO:0000256" key="1">
    <source>
        <dbReference type="ARBA" id="ARBA00022478"/>
    </source>
</evidence>
<name>A0A7R9K364_TIMGE</name>
<dbReference type="InterPro" id="IPR022905">
    <property type="entry name" value="Rpo11-like"/>
</dbReference>
<dbReference type="GO" id="GO:0003899">
    <property type="term" value="F:DNA-directed RNA polymerase activity"/>
    <property type="evidence" value="ECO:0007669"/>
    <property type="project" value="InterPro"/>
</dbReference>
<dbReference type="Gene3D" id="3.30.1360.10">
    <property type="entry name" value="RNA polymerase, RBP11-like subunit"/>
    <property type="match status" value="1"/>
</dbReference>
<dbReference type="SUPFAM" id="SSF55257">
    <property type="entry name" value="RBP11-like subunits of RNA polymerase"/>
    <property type="match status" value="1"/>
</dbReference>
<feature type="domain" description="DNA-directed RNA polymerase RBP11-like dimerisation" evidence="4">
    <location>
        <begin position="115"/>
        <end position="185"/>
    </location>
</feature>
<dbReference type="PANTHER" id="PTHR13946">
    <property type="entry name" value="DNA-DIRECTED RNA POLYMERASE I,II,III"/>
    <property type="match status" value="1"/>
</dbReference>
<evidence type="ECO:0000256" key="2">
    <source>
        <dbReference type="ARBA" id="ARBA00023163"/>
    </source>
</evidence>